<dbReference type="Pfam" id="PF01370">
    <property type="entry name" value="Epimerase"/>
    <property type="match status" value="1"/>
</dbReference>
<keyword evidence="4" id="KW-0413">Isomerase</keyword>
<sequence>MRFCATQKINIFHFSVEVKKAMKYLITGCAGFIGFTLCQRLLQNGHQVVGLDNLNHYYDPDLKKARLERLTIYSQFQFLRLDIIEREKVIEVITLGKFDRVIHLAAQAGVRYSLKDPFAYADSNLTGFLSILEGCYYGQIPHLIYASSSSVYGMNNQFPCSTNISVDHPISLYAATKRANELMAHAYSHLYNLPTTGLRFFTVYGPWGRPDMALFKFTKAILEMKPIDVYNNGDLSRDFTFVEDIVAGILSIADIIPPKKTDRSLTANSDAPYRIYNIGNGQPIKLLDFISALEQALGKKAIKNMLPMQAGDVHTTWADTKDLFSLTGYRPQISIKEGVKAFVDWYRTYYRV</sequence>
<dbReference type="SUPFAM" id="SSF51735">
    <property type="entry name" value="NAD(P)-binding Rossmann-fold domains"/>
    <property type="match status" value="1"/>
</dbReference>
<dbReference type="EMBL" id="FN545258">
    <property type="protein sequence ID" value="CBA75746.1"/>
    <property type="molecule type" value="Genomic_DNA"/>
</dbReference>
<dbReference type="AlphaFoldDB" id="D2U3A0"/>
<evidence type="ECO:0000313" key="4">
    <source>
        <dbReference type="EMBL" id="QBY41595.1"/>
    </source>
</evidence>
<dbReference type="InterPro" id="IPR036291">
    <property type="entry name" value="NAD(P)-bd_dom_sf"/>
</dbReference>
<proteinExistence type="predicted"/>
<reference evidence="4 5" key="2">
    <citation type="submission" date="2019-03" db="EMBL/GenBank/DDBJ databases">
        <title>Long-read sequencing reveals hyperdense prophage content in a complex bacterial symbiont genome.</title>
        <authorList>
            <person name="Frost C.L."/>
            <person name="Siozios S."/>
            <person name="Nadal-Jimenez P."/>
            <person name="Brockhurst M.A."/>
            <person name="King K.C."/>
            <person name="Darby A.C."/>
            <person name="Hurst G.D.D."/>
        </authorList>
    </citation>
    <scope>NUCLEOTIDE SEQUENCE [LARGE SCALE GENOMIC DNA]</scope>
    <source>
        <strain evidence="4 5">FIN</strain>
    </source>
</reference>
<reference evidence="3" key="1">
    <citation type="journal article" date="2010" name="Insect Mol. Biol.">
        <title>The draft genome sequence of Arsenophonus nasoniae, son-killer bacterium of Nasonia vitripennis, reveals genes associated with virulence and symbiosis.</title>
        <authorList>
            <person name="Wilkes T."/>
            <person name="Darby A.C."/>
            <person name="Choi J."/>
            <person name="Colborne J.K."/>
            <person name="Werren J.H."/>
            <person name="Hurst G.D.D."/>
        </authorList>
    </citation>
    <scope>NUCLEOTIDE SEQUENCE</scope>
</reference>
<accession>D2U3A0</accession>
<dbReference type="InterPro" id="IPR001509">
    <property type="entry name" value="Epimerase_deHydtase"/>
</dbReference>
<dbReference type="CDD" id="cd05253">
    <property type="entry name" value="UDP_GE_SDE_e"/>
    <property type="match status" value="1"/>
</dbReference>
<keyword evidence="1" id="KW-0520">NAD</keyword>
<dbReference type="Proteomes" id="UP000295134">
    <property type="component" value="Chromosome"/>
</dbReference>
<protein>
    <submittedName>
        <fullName evidence="3">Probable nucleotide sugar epimerase</fullName>
    </submittedName>
    <submittedName>
        <fullName evidence="4">UDP-N-acetylglucosamine 4-epimerase</fullName>
        <ecNumber evidence="4">5.1.3.7</ecNumber>
    </submittedName>
</protein>
<evidence type="ECO:0000313" key="3">
    <source>
        <dbReference type="EMBL" id="CBA75746.1"/>
    </source>
</evidence>
<dbReference type="GO" id="GO:0003974">
    <property type="term" value="F:UDP-N-acetylglucosamine 4-epimerase activity"/>
    <property type="evidence" value="ECO:0007669"/>
    <property type="project" value="UniProtKB-EC"/>
</dbReference>
<dbReference type="Gene3D" id="3.40.50.720">
    <property type="entry name" value="NAD(P)-binding Rossmann-like Domain"/>
    <property type="match status" value="1"/>
</dbReference>
<evidence type="ECO:0000313" key="5">
    <source>
        <dbReference type="Proteomes" id="UP000295134"/>
    </source>
</evidence>
<feature type="domain" description="NAD-dependent epimerase/dehydratase" evidence="2">
    <location>
        <begin position="25"/>
        <end position="254"/>
    </location>
</feature>
<organism evidence="3">
    <name type="scientific">Arsenophonus nasoniae</name>
    <name type="common">son-killer infecting Nasonia vitripennis</name>
    <dbReference type="NCBI Taxonomy" id="638"/>
    <lineage>
        <taxon>Bacteria</taxon>
        <taxon>Pseudomonadati</taxon>
        <taxon>Pseudomonadota</taxon>
        <taxon>Gammaproteobacteria</taxon>
        <taxon>Enterobacterales</taxon>
        <taxon>Morganellaceae</taxon>
        <taxon>Arsenophonus</taxon>
    </lineage>
</organism>
<evidence type="ECO:0000256" key="1">
    <source>
        <dbReference type="ARBA" id="ARBA00023027"/>
    </source>
</evidence>
<gene>
    <name evidence="4" type="primary">wbgU</name>
    <name evidence="3" type="ORF">ARN_31080</name>
    <name evidence="4" type="ORF">ArsFIN_01130</name>
</gene>
<dbReference type="KEGG" id="ans:ArsFIN_01130"/>
<evidence type="ECO:0000259" key="2">
    <source>
        <dbReference type="Pfam" id="PF01370"/>
    </source>
</evidence>
<dbReference type="EC" id="5.1.3.7" evidence="4"/>
<name>D2U3A0_9GAMM</name>
<dbReference type="PRINTS" id="PR01713">
    <property type="entry name" value="NUCEPIMERASE"/>
</dbReference>
<dbReference type="EMBL" id="CP038613">
    <property type="protein sequence ID" value="QBY41595.1"/>
    <property type="molecule type" value="Genomic_DNA"/>
</dbReference>
<dbReference type="PANTHER" id="PTHR43574">
    <property type="entry name" value="EPIMERASE-RELATED"/>
    <property type="match status" value="1"/>
</dbReference>